<keyword evidence="6 7" id="KW-0472">Membrane</keyword>
<dbReference type="GO" id="GO:0005886">
    <property type="term" value="C:plasma membrane"/>
    <property type="evidence" value="ECO:0007669"/>
    <property type="project" value="UniProtKB-SubCell"/>
</dbReference>
<name>A0A4V2QF74_HYDET</name>
<dbReference type="EMBL" id="SLUN01000008">
    <property type="protein sequence ID" value="TCL70867.1"/>
    <property type="molecule type" value="Genomic_DNA"/>
</dbReference>
<evidence type="ECO:0000313" key="10">
    <source>
        <dbReference type="Proteomes" id="UP000295008"/>
    </source>
</evidence>
<evidence type="ECO:0000256" key="2">
    <source>
        <dbReference type="ARBA" id="ARBA00022448"/>
    </source>
</evidence>
<dbReference type="InterPro" id="IPR051393">
    <property type="entry name" value="ABC_transporter_permease"/>
</dbReference>
<feature type="transmembrane region" description="Helical" evidence="7">
    <location>
        <begin position="169"/>
        <end position="195"/>
    </location>
</feature>
<feature type="transmembrane region" description="Helical" evidence="7">
    <location>
        <begin position="27"/>
        <end position="53"/>
    </location>
</feature>
<gene>
    <name evidence="9" type="ORF">EDC14_100812</name>
</gene>
<dbReference type="PANTHER" id="PTHR30193:SF37">
    <property type="entry name" value="INNER MEMBRANE ABC TRANSPORTER PERMEASE PROTEIN YCJO"/>
    <property type="match status" value="1"/>
</dbReference>
<comment type="similarity">
    <text evidence="7">Belongs to the binding-protein-dependent transport system permease family.</text>
</comment>
<dbReference type="SUPFAM" id="SSF161098">
    <property type="entry name" value="MetI-like"/>
    <property type="match status" value="1"/>
</dbReference>
<reference evidence="9 10" key="1">
    <citation type="submission" date="2019-03" db="EMBL/GenBank/DDBJ databases">
        <title>Genomic Encyclopedia of Type Strains, Phase IV (KMG-IV): sequencing the most valuable type-strain genomes for metagenomic binning, comparative biology and taxonomic classification.</title>
        <authorList>
            <person name="Goeker M."/>
        </authorList>
    </citation>
    <scope>NUCLEOTIDE SEQUENCE [LARGE SCALE GENOMIC DNA]</scope>
    <source>
        <strain evidence="9 10">LX-B</strain>
    </source>
</reference>
<keyword evidence="2 7" id="KW-0813">Transport</keyword>
<evidence type="ECO:0000256" key="7">
    <source>
        <dbReference type="RuleBase" id="RU363032"/>
    </source>
</evidence>
<dbReference type="Proteomes" id="UP000295008">
    <property type="component" value="Unassembled WGS sequence"/>
</dbReference>
<feature type="transmembrane region" description="Helical" evidence="7">
    <location>
        <begin position="120"/>
        <end position="139"/>
    </location>
</feature>
<dbReference type="PANTHER" id="PTHR30193">
    <property type="entry name" value="ABC TRANSPORTER PERMEASE PROTEIN"/>
    <property type="match status" value="1"/>
</dbReference>
<keyword evidence="10" id="KW-1185">Reference proteome</keyword>
<evidence type="ECO:0000256" key="4">
    <source>
        <dbReference type="ARBA" id="ARBA00022692"/>
    </source>
</evidence>
<feature type="transmembrane region" description="Helical" evidence="7">
    <location>
        <begin position="215"/>
        <end position="233"/>
    </location>
</feature>
<dbReference type="RefSeq" id="WP_165907890.1">
    <property type="nucleotide sequence ID" value="NZ_SLUN01000008.1"/>
</dbReference>
<evidence type="ECO:0000256" key="1">
    <source>
        <dbReference type="ARBA" id="ARBA00004651"/>
    </source>
</evidence>
<feature type="transmembrane region" description="Helical" evidence="7">
    <location>
        <begin position="277"/>
        <end position="299"/>
    </location>
</feature>
<accession>A0A4V2QF74</accession>
<evidence type="ECO:0000256" key="3">
    <source>
        <dbReference type="ARBA" id="ARBA00022475"/>
    </source>
</evidence>
<protein>
    <submittedName>
        <fullName evidence="9">Carbohydrate ABC transporter membrane protein 1 (CUT1 family)</fullName>
    </submittedName>
</protein>
<comment type="subcellular location">
    <subcellularLocation>
        <location evidence="1 7">Cell membrane</location>
        <topology evidence="1 7">Multi-pass membrane protein</topology>
    </subcellularLocation>
</comment>
<dbReference type="InterPro" id="IPR000515">
    <property type="entry name" value="MetI-like"/>
</dbReference>
<evidence type="ECO:0000256" key="5">
    <source>
        <dbReference type="ARBA" id="ARBA00022989"/>
    </source>
</evidence>
<dbReference type="Gene3D" id="1.10.3720.10">
    <property type="entry name" value="MetI-like"/>
    <property type="match status" value="1"/>
</dbReference>
<dbReference type="SUPFAM" id="SSF160964">
    <property type="entry name" value="MalF N-terminal region-like"/>
    <property type="match status" value="1"/>
</dbReference>
<dbReference type="CDD" id="cd06261">
    <property type="entry name" value="TM_PBP2"/>
    <property type="match status" value="1"/>
</dbReference>
<dbReference type="Pfam" id="PF00528">
    <property type="entry name" value="BPD_transp_1"/>
    <property type="match status" value="1"/>
</dbReference>
<dbReference type="AlphaFoldDB" id="A0A4V2QF74"/>
<keyword evidence="3" id="KW-1003">Cell membrane</keyword>
<keyword evidence="5 7" id="KW-1133">Transmembrane helix</keyword>
<evidence type="ECO:0000313" key="9">
    <source>
        <dbReference type="EMBL" id="TCL70867.1"/>
    </source>
</evidence>
<dbReference type="GO" id="GO:0055085">
    <property type="term" value="P:transmembrane transport"/>
    <property type="evidence" value="ECO:0007669"/>
    <property type="project" value="InterPro"/>
</dbReference>
<evidence type="ECO:0000259" key="8">
    <source>
        <dbReference type="PROSITE" id="PS50928"/>
    </source>
</evidence>
<dbReference type="PROSITE" id="PS50928">
    <property type="entry name" value="ABC_TM1"/>
    <property type="match status" value="1"/>
</dbReference>
<keyword evidence="4 7" id="KW-0812">Transmembrane</keyword>
<dbReference type="InterPro" id="IPR035906">
    <property type="entry name" value="MetI-like_sf"/>
</dbReference>
<sequence>MKTEMVPIQNRRTPSARHRWREWLAGYFLILPNLLGFLIFMLAPIVATILISFTNWDLITVPKWVGFLNYQALFQDPIFWLSLKKTLLFTVVNVPIQSFLALLVAVLLNRKLRALNLLRTLFIMPWICMPVAIGLSWTWIYNFEFGYLNHLLLSLGLGRVGWLTSQDLALFSILAVNVWEYLGWHIILLLAALQIVPPELHEAALVDGASNWTRFWKITVPVISPIFFYDLVVNMINTLQIFDLPITMTNGGPGNAARVFNLYLYQKGFSFLQMGQACTMGVIQFGLIVIATFIVFRYLGSRVNYDVS</sequence>
<proteinExistence type="inferred from homology"/>
<evidence type="ECO:0000256" key="6">
    <source>
        <dbReference type="ARBA" id="ARBA00023136"/>
    </source>
</evidence>
<organism evidence="9 10">
    <name type="scientific">Hydrogenispora ethanolica</name>
    <dbReference type="NCBI Taxonomy" id="1082276"/>
    <lineage>
        <taxon>Bacteria</taxon>
        <taxon>Bacillati</taxon>
        <taxon>Bacillota</taxon>
        <taxon>Hydrogenispora</taxon>
    </lineage>
</organism>
<feature type="transmembrane region" description="Helical" evidence="7">
    <location>
        <begin position="87"/>
        <end position="108"/>
    </location>
</feature>
<feature type="domain" description="ABC transmembrane type-1" evidence="8">
    <location>
        <begin position="83"/>
        <end position="295"/>
    </location>
</feature>
<comment type="caution">
    <text evidence="9">The sequence shown here is derived from an EMBL/GenBank/DDBJ whole genome shotgun (WGS) entry which is preliminary data.</text>
</comment>